<dbReference type="Proteomes" id="UP000023152">
    <property type="component" value="Unassembled WGS sequence"/>
</dbReference>
<dbReference type="AlphaFoldDB" id="X6MH11"/>
<feature type="non-terminal residue" evidence="2">
    <location>
        <position position="1"/>
    </location>
</feature>
<feature type="compositionally biased region" description="Basic and acidic residues" evidence="1">
    <location>
        <begin position="149"/>
        <end position="181"/>
    </location>
</feature>
<name>X6MH11_RETFI</name>
<keyword evidence="3" id="KW-1185">Reference proteome</keyword>
<feature type="region of interest" description="Disordered" evidence="1">
    <location>
        <begin position="294"/>
        <end position="354"/>
    </location>
</feature>
<proteinExistence type="predicted"/>
<feature type="compositionally biased region" description="Basic and acidic residues" evidence="1">
    <location>
        <begin position="294"/>
        <end position="304"/>
    </location>
</feature>
<gene>
    <name evidence="2" type="ORF">RFI_24191</name>
</gene>
<protein>
    <submittedName>
        <fullName evidence="2">Uncharacterized protein</fullName>
    </submittedName>
</protein>
<feature type="compositionally biased region" description="Basic residues" evidence="1">
    <location>
        <begin position="320"/>
        <end position="331"/>
    </location>
</feature>
<organism evidence="2 3">
    <name type="scientific">Reticulomyxa filosa</name>
    <dbReference type="NCBI Taxonomy" id="46433"/>
    <lineage>
        <taxon>Eukaryota</taxon>
        <taxon>Sar</taxon>
        <taxon>Rhizaria</taxon>
        <taxon>Retaria</taxon>
        <taxon>Foraminifera</taxon>
        <taxon>Monothalamids</taxon>
        <taxon>Reticulomyxidae</taxon>
        <taxon>Reticulomyxa</taxon>
    </lineage>
</organism>
<dbReference type="EMBL" id="ASPP01020771">
    <property type="protein sequence ID" value="ETO13184.1"/>
    <property type="molecule type" value="Genomic_DNA"/>
</dbReference>
<sequence>KCIFVCRLPYVPPFSIPIANGHEHVITIIQQACSYLKRFQGHEVELAIFYGIGFNPWGEVHHSNSFPWCIIVHFETQLPAQPCHDSIAFDAPHHIPHLEPVRIHSLTLTCFFFFFLLPPSSLLPPKKKDETTDKKNTTILKMMQKDGCENKDKNNKYEESEWKEARPFQSKDTKVENKDMEVNPSENSEEVLNDDSVKCERIQKSQTENKTDTMAFDQAMAKYIDFGFDKDYIEWALSKDKRYIDDINTGVLFLLDSQQQYQSLPIHAKKRTITSLDSLHSCCDNLSSTVVHKNSDHCHDHSTENDANNNVTNQLEYPSKNKKRCRRKRKLPNTDESSSSSRKKTRHAPPLHGV</sequence>
<feature type="region of interest" description="Disordered" evidence="1">
    <location>
        <begin position="149"/>
        <end position="193"/>
    </location>
</feature>
<evidence type="ECO:0000313" key="2">
    <source>
        <dbReference type="EMBL" id="ETO13184.1"/>
    </source>
</evidence>
<comment type="caution">
    <text evidence="2">The sequence shown here is derived from an EMBL/GenBank/DDBJ whole genome shotgun (WGS) entry which is preliminary data.</text>
</comment>
<feature type="compositionally biased region" description="Basic residues" evidence="1">
    <location>
        <begin position="341"/>
        <end position="354"/>
    </location>
</feature>
<accession>X6MH11</accession>
<evidence type="ECO:0000256" key="1">
    <source>
        <dbReference type="SAM" id="MobiDB-lite"/>
    </source>
</evidence>
<reference evidence="2 3" key="1">
    <citation type="journal article" date="2013" name="Curr. Biol.">
        <title>The Genome of the Foraminiferan Reticulomyxa filosa.</title>
        <authorList>
            <person name="Glockner G."/>
            <person name="Hulsmann N."/>
            <person name="Schleicher M."/>
            <person name="Noegel A.A."/>
            <person name="Eichinger L."/>
            <person name="Gallinger C."/>
            <person name="Pawlowski J."/>
            <person name="Sierra R."/>
            <person name="Euteneuer U."/>
            <person name="Pillet L."/>
            <person name="Moustafa A."/>
            <person name="Platzer M."/>
            <person name="Groth M."/>
            <person name="Szafranski K."/>
            <person name="Schliwa M."/>
        </authorList>
    </citation>
    <scope>NUCLEOTIDE SEQUENCE [LARGE SCALE GENOMIC DNA]</scope>
</reference>
<evidence type="ECO:0000313" key="3">
    <source>
        <dbReference type="Proteomes" id="UP000023152"/>
    </source>
</evidence>
<feature type="compositionally biased region" description="Polar residues" evidence="1">
    <location>
        <begin position="305"/>
        <end position="316"/>
    </location>
</feature>